<evidence type="ECO:0000256" key="2">
    <source>
        <dbReference type="ARBA" id="ARBA00022729"/>
    </source>
</evidence>
<organism evidence="5 6">
    <name type="scientific">Candidatus Finniella inopinata</name>
    <dbReference type="NCBI Taxonomy" id="1696036"/>
    <lineage>
        <taxon>Bacteria</taxon>
        <taxon>Pseudomonadati</taxon>
        <taxon>Pseudomonadota</taxon>
        <taxon>Alphaproteobacteria</taxon>
        <taxon>Holosporales</taxon>
        <taxon>Candidatus Paracaedibacteraceae</taxon>
        <taxon>Candidatus Finniella</taxon>
    </lineage>
</organism>
<feature type="coiled-coil region" evidence="3">
    <location>
        <begin position="69"/>
        <end position="134"/>
    </location>
</feature>
<sequence length="189" mass="21980">MNRFFRVSFVVFSVAVCTIAATFYFVFYSHKIESKSIRVAVVDSNLIKSQSLPFAKVRELLEEEHNRIHKDILEQEASLREEHQRLKKTKAKPEQKLEFDKKISGLEQQVQKTKEKLEKQFTLLTNLVESTLNQVIADIVKEHGFNLVLNMTIQETRSILYHEEALDITAEVIKRLDKILPNLKLPAVE</sequence>
<dbReference type="InterPro" id="IPR005632">
    <property type="entry name" value="Chaperone_Skp"/>
</dbReference>
<keyword evidence="4" id="KW-1133">Transmembrane helix</keyword>
<protein>
    <submittedName>
        <fullName evidence="5">OmpH family outer membrane protein</fullName>
    </submittedName>
</protein>
<dbReference type="Proteomes" id="UP000293550">
    <property type="component" value="Unassembled WGS sequence"/>
</dbReference>
<accession>A0A4Q7DHW0</accession>
<keyword evidence="3" id="KW-0175">Coiled coil</keyword>
<dbReference type="Pfam" id="PF03938">
    <property type="entry name" value="OmpH"/>
    <property type="match status" value="1"/>
</dbReference>
<dbReference type="RefSeq" id="WP_130154325.1">
    <property type="nucleotide sequence ID" value="NZ_SCFB01000007.1"/>
</dbReference>
<evidence type="ECO:0000256" key="1">
    <source>
        <dbReference type="ARBA" id="ARBA00009091"/>
    </source>
</evidence>
<evidence type="ECO:0000313" key="6">
    <source>
        <dbReference type="Proteomes" id="UP000293550"/>
    </source>
</evidence>
<evidence type="ECO:0000256" key="4">
    <source>
        <dbReference type="SAM" id="Phobius"/>
    </source>
</evidence>
<comment type="caution">
    <text evidence="5">The sequence shown here is derived from an EMBL/GenBank/DDBJ whole genome shotgun (WGS) entry which is preliminary data.</text>
</comment>
<dbReference type="PANTHER" id="PTHR35089">
    <property type="entry name" value="CHAPERONE PROTEIN SKP"/>
    <property type="match status" value="1"/>
</dbReference>
<dbReference type="PANTHER" id="PTHR35089:SF1">
    <property type="entry name" value="CHAPERONE PROTEIN SKP"/>
    <property type="match status" value="1"/>
</dbReference>
<comment type="similarity">
    <text evidence="1">Belongs to the Skp family.</text>
</comment>
<name>A0A4Q7DHW0_9PROT</name>
<dbReference type="SMART" id="SM00935">
    <property type="entry name" value="OmpH"/>
    <property type="match status" value="1"/>
</dbReference>
<dbReference type="SUPFAM" id="SSF111384">
    <property type="entry name" value="OmpH-like"/>
    <property type="match status" value="1"/>
</dbReference>
<dbReference type="Gene3D" id="3.30.910.20">
    <property type="entry name" value="Skp domain"/>
    <property type="match status" value="1"/>
</dbReference>
<keyword evidence="4" id="KW-0472">Membrane</keyword>
<gene>
    <name evidence="5" type="ORF">EQU50_06510</name>
</gene>
<keyword evidence="2" id="KW-0732">Signal</keyword>
<reference evidence="5 6" key="1">
    <citation type="submission" date="2018-10" db="EMBL/GenBank/DDBJ databases">
        <title>An updated phylogeny of the Alphaproteobacteria reveals that the parasitic Rickettsiales and Holosporales have independent origins.</title>
        <authorList>
            <person name="Munoz-Gomez S.A."/>
            <person name="Hess S."/>
            <person name="Burger G."/>
            <person name="Lang B.F."/>
            <person name="Susko E."/>
            <person name="Slamovits C.H."/>
            <person name="Roger A.J."/>
        </authorList>
    </citation>
    <scope>NUCLEOTIDE SEQUENCE [LARGE SCALE GENOMIC DNA]</scope>
    <source>
        <strain evidence="5">HOLO01</strain>
    </source>
</reference>
<dbReference type="GO" id="GO:0051082">
    <property type="term" value="F:unfolded protein binding"/>
    <property type="evidence" value="ECO:0007669"/>
    <property type="project" value="InterPro"/>
</dbReference>
<keyword evidence="4" id="KW-0812">Transmembrane</keyword>
<feature type="transmembrane region" description="Helical" evidence="4">
    <location>
        <begin position="6"/>
        <end position="28"/>
    </location>
</feature>
<keyword evidence="6" id="KW-1185">Reference proteome</keyword>
<dbReference type="GO" id="GO:0005829">
    <property type="term" value="C:cytosol"/>
    <property type="evidence" value="ECO:0007669"/>
    <property type="project" value="TreeGrafter"/>
</dbReference>
<dbReference type="EMBL" id="SCFB01000007">
    <property type="protein sequence ID" value="RZI45749.1"/>
    <property type="molecule type" value="Genomic_DNA"/>
</dbReference>
<dbReference type="OrthoDB" id="8478823at2"/>
<dbReference type="InterPro" id="IPR024930">
    <property type="entry name" value="Skp_dom_sf"/>
</dbReference>
<evidence type="ECO:0000313" key="5">
    <source>
        <dbReference type="EMBL" id="RZI45749.1"/>
    </source>
</evidence>
<dbReference type="GO" id="GO:0050821">
    <property type="term" value="P:protein stabilization"/>
    <property type="evidence" value="ECO:0007669"/>
    <property type="project" value="TreeGrafter"/>
</dbReference>
<evidence type="ECO:0000256" key="3">
    <source>
        <dbReference type="SAM" id="Coils"/>
    </source>
</evidence>
<dbReference type="AlphaFoldDB" id="A0A4Q7DHW0"/>
<proteinExistence type="inferred from homology"/>